<dbReference type="PANTHER" id="PTHR48079">
    <property type="entry name" value="PROTEIN YEEZ"/>
    <property type="match status" value="1"/>
</dbReference>
<reference evidence="2 3" key="1">
    <citation type="journal article" date="2019" name="Int. J. Syst. Evol. Microbiol.">
        <title>The Global Catalogue of Microorganisms (GCM) 10K type strain sequencing project: providing services to taxonomists for standard genome sequencing and annotation.</title>
        <authorList>
            <consortium name="The Broad Institute Genomics Platform"/>
            <consortium name="The Broad Institute Genome Sequencing Center for Infectious Disease"/>
            <person name="Wu L."/>
            <person name="Ma J."/>
        </authorList>
    </citation>
    <scope>NUCLEOTIDE SEQUENCE [LARGE SCALE GENOMIC DNA]</scope>
    <source>
        <strain evidence="2 3">JCM 15309</strain>
    </source>
</reference>
<dbReference type="Proteomes" id="UP001500571">
    <property type="component" value="Unassembled WGS sequence"/>
</dbReference>
<organism evidence="2 3">
    <name type="scientific">Nocardioides panacihumi</name>
    <dbReference type="NCBI Taxonomy" id="400774"/>
    <lineage>
        <taxon>Bacteria</taxon>
        <taxon>Bacillati</taxon>
        <taxon>Actinomycetota</taxon>
        <taxon>Actinomycetes</taxon>
        <taxon>Propionibacteriales</taxon>
        <taxon>Nocardioidaceae</taxon>
        <taxon>Nocardioides</taxon>
    </lineage>
</organism>
<comment type="caution">
    <text evidence="2">The sequence shown here is derived from an EMBL/GenBank/DDBJ whole genome shotgun (WGS) entry which is preliminary data.</text>
</comment>
<accession>A0ABN2QEA0</accession>
<dbReference type="EMBL" id="BAAAPB010000001">
    <property type="protein sequence ID" value="GAA1950622.1"/>
    <property type="molecule type" value="Genomic_DNA"/>
</dbReference>
<dbReference type="InterPro" id="IPR051783">
    <property type="entry name" value="NAD(P)-dependent_oxidoreduct"/>
</dbReference>
<evidence type="ECO:0000313" key="3">
    <source>
        <dbReference type="Proteomes" id="UP001500571"/>
    </source>
</evidence>
<sequence>MRILVLGGTVFLSREIAARAVERGHEVVCAARGESGSVPDGARLVRWDRDEEPPAELAALDPDAVVDVARLPSRVRRAVAAFPEAHWTFVSTCNVYADEGTPGGDAEAALKEPITDDLDPSSSPEAYGAMKVACEQAVQRGVRAAFVVRPGLIVGPHDPSGRFTYWPAHAAAAAEDAGPLLVPGEPDDPVQLIDVRDLADWVVDAAEAGITGAYDGIAASVTRREFLAALVDALRAEGVDADLDARWVPTKELVDAGVAEWVGPGSVPVWIGEPGYEGFMARDVTGSLAAGLRTRPLLDTVRDTLDWLRAEPEAAVTGLTRAEELAVLDRLGPDVVS</sequence>
<dbReference type="InterPro" id="IPR001509">
    <property type="entry name" value="Epimerase_deHydtase"/>
</dbReference>
<gene>
    <name evidence="2" type="ORF">GCM10009798_07470</name>
</gene>
<dbReference type="PANTHER" id="PTHR48079:SF6">
    <property type="entry name" value="NAD(P)-BINDING DOMAIN-CONTAINING PROTEIN-RELATED"/>
    <property type="match status" value="1"/>
</dbReference>
<dbReference type="Pfam" id="PF01370">
    <property type="entry name" value="Epimerase"/>
    <property type="match status" value="1"/>
</dbReference>
<evidence type="ECO:0000313" key="2">
    <source>
        <dbReference type="EMBL" id="GAA1950622.1"/>
    </source>
</evidence>
<protein>
    <submittedName>
        <fullName evidence="2">SDR family oxidoreductase</fullName>
    </submittedName>
</protein>
<keyword evidence="3" id="KW-1185">Reference proteome</keyword>
<proteinExistence type="predicted"/>
<dbReference type="RefSeq" id="WP_344042545.1">
    <property type="nucleotide sequence ID" value="NZ_BAAAPB010000001.1"/>
</dbReference>
<dbReference type="Gene3D" id="3.40.50.720">
    <property type="entry name" value="NAD(P)-binding Rossmann-like Domain"/>
    <property type="match status" value="1"/>
</dbReference>
<evidence type="ECO:0000259" key="1">
    <source>
        <dbReference type="Pfam" id="PF01370"/>
    </source>
</evidence>
<dbReference type="SUPFAM" id="SSF51735">
    <property type="entry name" value="NAD(P)-binding Rossmann-fold domains"/>
    <property type="match status" value="1"/>
</dbReference>
<feature type="domain" description="NAD-dependent epimerase/dehydratase" evidence="1">
    <location>
        <begin position="87"/>
        <end position="208"/>
    </location>
</feature>
<name>A0ABN2QEA0_9ACTN</name>
<dbReference type="InterPro" id="IPR036291">
    <property type="entry name" value="NAD(P)-bd_dom_sf"/>
</dbReference>